<dbReference type="InterPro" id="IPR029063">
    <property type="entry name" value="SAM-dependent_MTases_sf"/>
</dbReference>
<dbReference type="RefSeq" id="WP_183345134.1">
    <property type="nucleotide sequence ID" value="NZ_JACHNU010000008.1"/>
</dbReference>
<dbReference type="PANTHER" id="PTHR42998:SF1">
    <property type="entry name" value="TYPE I RESTRICTION ENZYME HINDI METHYLASE SUBUNIT"/>
    <property type="match status" value="1"/>
</dbReference>
<dbReference type="InterPro" id="IPR002052">
    <property type="entry name" value="DNA_methylase_N6_adenine_CS"/>
</dbReference>
<keyword evidence="6" id="KW-0680">Restriction system</keyword>
<dbReference type="InterPro" id="IPR003356">
    <property type="entry name" value="DNA_methylase_A-5"/>
</dbReference>
<protein>
    <recommendedName>
        <fullName evidence="2">site-specific DNA-methyltransferase (adenine-specific)</fullName>
        <ecNumber evidence="2">2.1.1.72</ecNumber>
    </recommendedName>
</protein>
<gene>
    <name evidence="10" type="ORF">BDZ31_004407</name>
</gene>
<dbReference type="GO" id="GO:0009307">
    <property type="term" value="P:DNA restriction-modification system"/>
    <property type="evidence" value="ECO:0007669"/>
    <property type="project" value="UniProtKB-KW"/>
</dbReference>
<accession>A0A840IIH9</accession>
<dbReference type="Proteomes" id="UP000585272">
    <property type="component" value="Unassembled WGS sequence"/>
</dbReference>
<dbReference type="EC" id="2.1.1.72" evidence="2"/>
<evidence type="ECO:0000313" key="11">
    <source>
        <dbReference type="Proteomes" id="UP000585272"/>
    </source>
</evidence>
<organism evidence="10 11">
    <name type="scientific">Conexibacter arvalis</name>
    <dbReference type="NCBI Taxonomy" id="912552"/>
    <lineage>
        <taxon>Bacteria</taxon>
        <taxon>Bacillati</taxon>
        <taxon>Actinomycetota</taxon>
        <taxon>Thermoleophilia</taxon>
        <taxon>Solirubrobacterales</taxon>
        <taxon>Conexibacteraceae</taxon>
        <taxon>Conexibacter</taxon>
    </lineage>
</organism>
<evidence type="ECO:0000256" key="3">
    <source>
        <dbReference type="ARBA" id="ARBA00022603"/>
    </source>
</evidence>
<evidence type="ECO:0000256" key="5">
    <source>
        <dbReference type="ARBA" id="ARBA00022691"/>
    </source>
</evidence>
<evidence type="ECO:0000256" key="6">
    <source>
        <dbReference type="ARBA" id="ARBA00022747"/>
    </source>
</evidence>
<evidence type="ECO:0000313" key="10">
    <source>
        <dbReference type="EMBL" id="MBB4664792.1"/>
    </source>
</evidence>
<dbReference type="PRINTS" id="PR00507">
    <property type="entry name" value="N12N6MTFRASE"/>
</dbReference>
<evidence type="ECO:0000259" key="8">
    <source>
        <dbReference type="Pfam" id="PF02384"/>
    </source>
</evidence>
<dbReference type="InterPro" id="IPR022749">
    <property type="entry name" value="D12N6_MeTrfase_N"/>
</dbReference>
<evidence type="ECO:0000256" key="7">
    <source>
        <dbReference type="ARBA" id="ARBA00047942"/>
    </source>
</evidence>
<dbReference type="GO" id="GO:0003677">
    <property type="term" value="F:DNA binding"/>
    <property type="evidence" value="ECO:0007669"/>
    <property type="project" value="InterPro"/>
</dbReference>
<evidence type="ECO:0000259" key="9">
    <source>
        <dbReference type="Pfam" id="PF12161"/>
    </source>
</evidence>
<dbReference type="GO" id="GO:0009007">
    <property type="term" value="F:site-specific DNA-methyltransferase (adenine-specific) activity"/>
    <property type="evidence" value="ECO:0007669"/>
    <property type="project" value="UniProtKB-EC"/>
</dbReference>
<feature type="domain" description="N6 adenine-specific DNA methyltransferase N-terminal" evidence="9">
    <location>
        <begin position="11"/>
        <end position="150"/>
    </location>
</feature>
<dbReference type="SUPFAM" id="SSF53335">
    <property type="entry name" value="S-adenosyl-L-methionine-dependent methyltransferases"/>
    <property type="match status" value="1"/>
</dbReference>
<proteinExistence type="inferred from homology"/>
<dbReference type="PANTHER" id="PTHR42998">
    <property type="entry name" value="TYPE I RESTRICTION ENZYME HINDVIIP M PROTEIN-RELATED"/>
    <property type="match status" value="1"/>
</dbReference>
<comment type="similarity">
    <text evidence="1">Belongs to the N(4)/N(6)-methyltransferase family.</text>
</comment>
<dbReference type="AlphaFoldDB" id="A0A840IIH9"/>
<keyword evidence="11" id="KW-1185">Reference proteome</keyword>
<dbReference type="Pfam" id="PF12161">
    <property type="entry name" value="HsdM_N"/>
    <property type="match status" value="1"/>
</dbReference>
<dbReference type="EMBL" id="JACHNU010000008">
    <property type="protein sequence ID" value="MBB4664792.1"/>
    <property type="molecule type" value="Genomic_DNA"/>
</dbReference>
<keyword evidence="5" id="KW-0949">S-adenosyl-L-methionine</keyword>
<dbReference type="Pfam" id="PF02384">
    <property type="entry name" value="N6_Mtase"/>
    <property type="match status" value="1"/>
</dbReference>
<comment type="catalytic activity">
    <reaction evidence="7">
        <text>a 2'-deoxyadenosine in DNA + S-adenosyl-L-methionine = an N(6)-methyl-2'-deoxyadenosine in DNA + S-adenosyl-L-homocysteine + H(+)</text>
        <dbReference type="Rhea" id="RHEA:15197"/>
        <dbReference type="Rhea" id="RHEA-COMP:12418"/>
        <dbReference type="Rhea" id="RHEA-COMP:12419"/>
        <dbReference type="ChEBI" id="CHEBI:15378"/>
        <dbReference type="ChEBI" id="CHEBI:57856"/>
        <dbReference type="ChEBI" id="CHEBI:59789"/>
        <dbReference type="ChEBI" id="CHEBI:90615"/>
        <dbReference type="ChEBI" id="CHEBI:90616"/>
        <dbReference type="EC" id="2.1.1.72"/>
    </reaction>
</comment>
<sequence length="522" mass="58511">MKQHADIPEEKILFDAADALRGSVESAQYKHLVLGLVFLKYVSDTFAVRRAELDRLSRDPETEWFLDDEADRAALLEERDEYESENVFWVPREARWDAILALGSQPDLGVQIDRALEVIERENPPLRDALPKIYARAAMSPETLGKLVSTIAQIGFGDDPDEARDVLGRVYEYFIKEFARREGHRGGEFYTPANVVRLLVEMLEPYRGRIFDPACGSCGMFIQSAAFIKAHAGRPEELSIYGQEMNQATWRIGRMNLAIHGLGGDVKLANSLLDDQHQTLKADFVIANPPFNQKRWGASSVKDDVRWKWGLPPDGNANYAWIQHFASHLAPDGRAGFVLANGSLTSTRSGEGAIREALIRDDLVDCIVALPSGLFYTTGIPVCLWFLDRNKASSGERDRRGEILFIDARSMGQRISRTQIELGDEELRLIVDTYHAWRGQAGAGEYEDEPGFAASVRLTDVEAATFTLSPGRYVGAPEEEEDEIAFEERMAELVERLEAEMLENARLAGEVRAALRQVGYVE</sequence>
<dbReference type="Gene3D" id="3.40.50.150">
    <property type="entry name" value="Vaccinia Virus protein VP39"/>
    <property type="match status" value="1"/>
</dbReference>
<dbReference type="InterPro" id="IPR038333">
    <property type="entry name" value="T1MK-like_N_sf"/>
</dbReference>
<dbReference type="GO" id="GO:0032259">
    <property type="term" value="P:methylation"/>
    <property type="evidence" value="ECO:0007669"/>
    <property type="project" value="UniProtKB-KW"/>
</dbReference>
<keyword evidence="3 10" id="KW-0489">Methyltransferase</keyword>
<reference evidence="10 11" key="1">
    <citation type="submission" date="2020-08" db="EMBL/GenBank/DDBJ databases">
        <title>Genomic Encyclopedia of Archaeal and Bacterial Type Strains, Phase II (KMG-II): from individual species to whole genera.</title>
        <authorList>
            <person name="Goeker M."/>
        </authorList>
    </citation>
    <scope>NUCLEOTIDE SEQUENCE [LARGE SCALE GENOMIC DNA]</scope>
    <source>
        <strain evidence="10 11">DSM 23288</strain>
    </source>
</reference>
<name>A0A840IIH9_9ACTN</name>
<feature type="domain" description="DNA methylase adenine-specific" evidence="8">
    <location>
        <begin position="163"/>
        <end position="482"/>
    </location>
</feature>
<evidence type="ECO:0000256" key="4">
    <source>
        <dbReference type="ARBA" id="ARBA00022679"/>
    </source>
</evidence>
<dbReference type="PROSITE" id="PS00092">
    <property type="entry name" value="N6_MTASE"/>
    <property type="match status" value="1"/>
</dbReference>
<keyword evidence="4 10" id="KW-0808">Transferase</keyword>
<comment type="caution">
    <text evidence="10">The sequence shown here is derived from an EMBL/GenBank/DDBJ whole genome shotgun (WGS) entry which is preliminary data.</text>
</comment>
<dbReference type="Gene3D" id="1.20.1260.30">
    <property type="match status" value="1"/>
</dbReference>
<dbReference type="InterPro" id="IPR052916">
    <property type="entry name" value="Type-I_RE_MTase_Subunit"/>
</dbReference>
<evidence type="ECO:0000256" key="2">
    <source>
        <dbReference type="ARBA" id="ARBA00011900"/>
    </source>
</evidence>
<dbReference type="GO" id="GO:0008170">
    <property type="term" value="F:N-methyltransferase activity"/>
    <property type="evidence" value="ECO:0007669"/>
    <property type="project" value="InterPro"/>
</dbReference>
<evidence type="ECO:0000256" key="1">
    <source>
        <dbReference type="ARBA" id="ARBA00006594"/>
    </source>
</evidence>